<protein>
    <submittedName>
        <fullName evidence="2">Uncharacterized protein</fullName>
    </submittedName>
</protein>
<dbReference type="EMBL" id="BLXT01007807">
    <property type="protein sequence ID" value="GFO42388.1"/>
    <property type="molecule type" value="Genomic_DNA"/>
</dbReference>
<sequence length="128" mass="14341">MWLQRSCVTMISPDGLSRDQKSWDKGRISSQSPTPKLERQKNKAIRLLKLCVFPRVAPSDTSLITVKLCLMPGVWCLVPGAVLFCRWLRTRLGTGTGSVAQLSRRGNSILYWHHHTVMGMPGSFIMSA</sequence>
<dbReference type="Proteomes" id="UP000735302">
    <property type="component" value="Unassembled WGS sequence"/>
</dbReference>
<proteinExistence type="predicted"/>
<dbReference type="AlphaFoldDB" id="A0AAV4DDT7"/>
<gene>
    <name evidence="2" type="ORF">PoB_006889300</name>
</gene>
<feature type="region of interest" description="Disordered" evidence="1">
    <location>
        <begin position="13"/>
        <end position="38"/>
    </location>
</feature>
<accession>A0AAV4DDT7</accession>
<evidence type="ECO:0000256" key="1">
    <source>
        <dbReference type="SAM" id="MobiDB-lite"/>
    </source>
</evidence>
<organism evidence="2 3">
    <name type="scientific">Plakobranchus ocellatus</name>
    <dbReference type="NCBI Taxonomy" id="259542"/>
    <lineage>
        <taxon>Eukaryota</taxon>
        <taxon>Metazoa</taxon>
        <taxon>Spiralia</taxon>
        <taxon>Lophotrochozoa</taxon>
        <taxon>Mollusca</taxon>
        <taxon>Gastropoda</taxon>
        <taxon>Heterobranchia</taxon>
        <taxon>Euthyneura</taxon>
        <taxon>Panpulmonata</taxon>
        <taxon>Sacoglossa</taxon>
        <taxon>Placobranchoidea</taxon>
        <taxon>Plakobranchidae</taxon>
        <taxon>Plakobranchus</taxon>
    </lineage>
</organism>
<comment type="caution">
    <text evidence="2">The sequence shown here is derived from an EMBL/GenBank/DDBJ whole genome shotgun (WGS) entry which is preliminary data.</text>
</comment>
<evidence type="ECO:0000313" key="3">
    <source>
        <dbReference type="Proteomes" id="UP000735302"/>
    </source>
</evidence>
<reference evidence="2 3" key="1">
    <citation type="journal article" date="2021" name="Elife">
        <title>Chloroplast acquisition without the gene transfer in kleptoplastic sea slugs, Plakobranchus ocellatus.</title>
        <authorList>
            <person name="Maeda T."/>
            <person name="Takahashi S."/>
            <person name="Yoshida T."/>
            <person name="Shimamura S."/>
            <person name="Takaki Y."/>
            <person name="Nagai Y."/>
            <person name="Toyoda A."/>
            <person name="Suzuki Y."/>
            <person name="Arimoto A."/>
            <person name="Ishii H."/>
            <person name="Satoh N."/>
            <person name="Nishiyama T."/>
            <person name="Hasebe M."/>
            <person name="Maruyama T."/>
            <person name="Minagawa J."/>
            <person name="Obokata J."/>
            <person name="Shigenobu S."/>
        </authorList>
    </citation>
    <scope>NUCLEOTIDE SEQUENCE [LARGE SCALE GENOMIC DNA]</scope>
</reference>
<feature type="compositionally biased region" description="Basic and acidic residues" evidence="1">
    <location>
        <begin position="16"/>
        <end position="27"/>
    </location>
</feature>
<keyword evidence="3" id="KW-1185">Reference proteome</keyword>
<evidence type="ECO:0000313" key="2">
    <source>
        <dbReference type="EMBL" id="GFO42388.1"/>
    </source>
</evidence>
<name>A0AAV4DDT7_9GAST</name>